<accession>A0A833SNN1</accession>
<organism evidence="2 3">
    <name type="scientific">Phytophthora infestans</name>
    <name type="common">Potato late blight agent</name>
    <name type="synonym">Botrytis infestans</name>
    <dbReference type="NCBI Taxonomy" id="4787"/>
    <lineage>
        <taxon>Eukaryota</taxon>
        <taxon>Sar</taxon>
        <taxon>Stramenopiles</taxon>
        <taxon>Oomycota</taxon>
        <taxon>Peronosporomycetes</taxon>
        <taxon>Peronosporales</taxon>
        <taxon>Peronosporaceae</taxon>
        <taxon>Phytophthora</taxon>
    </lineage>
</organism>
<evidence type="ECO:0000256" key="1">
    <source>
        <dbReference type="SAM" id="MobiDB-lite"/>
    </source>
</evidence>
<gene>
    <name evidence="2" type="ORF">GN244_ATG11553</name>
</gene>
<feature type="region of interest" description="Disordered" evidence="1">
    <location>
        <begin position="25"/>
        <end position="47"/>
    </location>
</feature>
<name>A0A833SNN1_PHYIN</name>
<dbReference type="AlphaFoldDB" id="A0A833SNN1"/>
<dbReference type="EMBL" id="WSZM01000267">
    <property type="protein sequence ID" value="KAF4036443.1"/>
    <property type="molecule type" value="Genomic_DNA"/>
</dbReference>
<comment type="caution">
    <text evidence="2">The sequence shown here is derived from an EMBL/GenBank/DDBJ whole genome shotgun (WGS) entry which is preliminary data.</text>
</comment>
<dbReference type="Proteomes" id="UP000602510">
    <property type="component" value="Unassembled WGS sequence"/>
</dbReference>
<proteinExistence type="predicted"/>
<evidence type="ECO:0000313" key="3">
    <source>
        <dbReference type="Proteomes" id="UP000602510"/>
    </source>
</evidence>
<protein>
    <submittedName>
        <fullName evidence="2">Uncharacterized protein</fullName>
    </submittedName>
</protein>
<keyword evidence="3" id="KW-1185">Reference proteome</keyword>
<reference evidence="2" key="1">
    <citation type="submission" date="2020-04" db="EMBL/GenBank/DDBJ databases">
        <title>Hybrid Assembly of Korean Phytophthora infestans isolates.</title>
        <authorList>
            <person name="Prokchorchik M."/>
            <person name="Lee Y."/>
            <person name="Seo J."/>
            <person name="Cho J.-H."/>
            <person name="Park Y.-E."/>
            <person name="Jang D.-C."/>
            <person name="Im J.-S."/>
            <person name="Choi J.-G."/>
            <person name="Park H.-J."/>
            <person name="Lee G.-B."/>
            <person name="Lee Y.-G."/>
            <person name="Hong S.-Y."/>
            <person name="Cho K."/>
            <person name="Sohn K.H."/>
        </authorList>
    </citation>
    <scope>NUCLEOTIDE SEQUENCE</scope>
    <source>
        <strain evidence="2">KR_1_A1</strain>
    </source>
</reference>
<evidence type="ECO:0000313" key="2">
    <source>
        <dbReference type="EMBL" id="KAF4036443.1"/>
    </source>
</evidence>
<sequence>MGQMHFGGLHDAHGEPQMSLNVLQVAQENAEESPEATGRMSSCDDGKFDLSFGSRSVSPGDNHGGVAVPDDARSDSVLWLSGTSLVSGDALPCMTFGGVFSSSLSSTQRTFQCSPGCHRCTMSPDDTYMSVK</sequence>